<gene>
    <name evidence="2" type="ORF">DdX_10184</name>
</gene>
<sequence>MEWNRTNTEWNQQPINVLIKSFASLFIGLWFCKGNRLWPKRQKKADGMKLASDGAEMALIRLNPGQLFKNSFHTCQTTPYHCHAFITPRHAVRKSISRASFPSSSFSRIAMGSK</sequence>
<evidence type="ECO:0000313" key="2">
    <source>
        <dbReference type="EMBL" id="KAI1711309.1"/>
    </source>
</evidence>
<evidence type="ECO:0000256" key="1">
    <source>
        <dbReference type="SAM" id="Phobius"/>
    </source>
</evidence>
<dbReference type="Proteomes" id="UP001201812">
    <property type="component" value="Unassembled WGS sequence"/>
</dbReference>
<keyword evidence="3" id="KW-1185">Reference proteome</keyword>
<dbReference type="AlphaFoldDB" id="A0AAD4N326"/>
<reference evidence="2" key="1">
    <citation type="submission" date="2022-01" db="EMBL/GenBank/DDBJ databases">
        <title>Genome Sequence Resource for Two Populations of Ditylenchus destructor, the Migratory Endoparasitic Phytonematode.</title>
        <authorList>
            <person name="Zhang H."/>
            <person name="Lin R."/>
            <person name="Xie B."/>
        </authorList>
    </citation>
    <scope>NUCLEOTIDE SEQUENCE</scope>
    <source>
        <strain evidence="2">BazhouSP</strain>
    </source>
</reference>
<keyword evidence="1" id="KW-0812">Transmembrane</keyword>
<keyword evidence="1" id="KW-0472">Membrane</keyword>
<keyword evidence="1" id="KW-1133">Transmembrane helix</keyword>
<name>A0AAD4N326_9BILA</name>
<evidence type="ECO:0000313" key="3">
    <source>
        <dbReference type="Proteomes" id="UP001201812"/>
    </source>
</evidence>
<organism evidence="2 3">
    <name type="scientific">Ditylenchus destructor</name>
    <dbReference type="NCBI Taxonomy" id="166010"/>
    <lineage>
        <taxon>Eukaryota</taxon>
        <taxon>Metazoa</taxon>
        <taxon>Ecdysozoa</taxon>
        <taxon>Nematoda</taxon>
        <taxon>Chromadorea</taxon>
        <taxon>Rhabditida</taxon>
        <taxon>Tylenchina</taxon>
        <taxon>Tylenchomorpha</taxon>
        <taxon>Sphaerularioidea</taxon>
        <taxon>Anguinidae</taxon>
        <taxon>Anguininae</taxon>
        <taxon>Ditylenchus</taxon>
    </lineage>
</organism>
<feature type="transmembrane region" description="Helical" evidence="1">
    <location>
        <begin position="15"/>
        <end position="32"/>
    </location>
</feature>
<proteinExistence type="predicted"/>
<accession>A0AAD4N326</accession>
<dbReference type="EMBL" id="JAKKPZ010000022">
    <property type="protein sequence ID" value="KAI1711309.1"/>
    <property type="molecule type" value="Genomic_DNA"/>
</dbReference>
<protein>
    <submittedName>
        <fullName evidence="2">Uncharacterized protein</fullName>
    </submittedName>
</protein>
<comment type="caution">
    <text evidence="2">The sequence shown here is derived from an EMBL/GenBank/DDBJ whole genome shotgun (WGS) entry which is preliminary data.</text>
</comment>